<evidence type="ECO:0000313" key="8">
    <source>
        <dbReference type="Proteomes" id="UP000320672"/>
    </source>
</evidence>
<gene>
    <name evidence="7" type="primary">atsA_29</name>
    <name evidence="7" type="ORF">FF011L_33680</name>
</gene>
<dbReference type="KEGG" id="rml:FF011L_33680"/>
<reference evidence="7 8" key="1">
    <citation type="submission" date="2019-02" db="EMBL/GenBank/DDBJ databases">
        <title>Deep-cultivation of Planctomycetes and their phenomic and genomic characterization uncovers novel biology.</title>
        <authorList>
            <person name="Wiegand S."/>
            <person name="Jogler M."/>
            <person name="Boedeker C."/>
            <person name="Pinto D."/>
            <person name="Vollmers J."/>
            <person name="Rivas-Marin E."/>
            <person name="Kohn T."/>
            <person name="Peeters S.H."/>
            <person name="Heuer A."/>
            <person name="Rast P."/>
            <person name="Oberbeckmann S."/>
            <person name="Bunk B."/>
            <person name="Jeske O."/>
            <person name="Meyerdierks A."/>
            <person name="Storesund J.E."/>
            <person name="Kallscheuer N."/>
            <person name="Luecker S."/>
            <person name="Lage O.M."/>
            <person name="Pohl T."/>
            <person name="Merkel B.J."/>
            <person name="Hornburger P."/>
            <person name="Mueller R.-W."/>
            <person name="Bruemmer F."/>
            <person name="Labrenz M."/>
            <person name="Spormann A.M."/>
            <person name="Op den Camp H."/>
            <person name="Overmann J."/>
            <person name="Amann R."/>
            <person name="Jetten M.S.M."/>
            <person name="Mascher T."/>
            <person name="Medema M.H."/>
            <person name="Devos D.P."/>
            <person name="Kaster A.-K."/>
            <person name="Ovreas L."/>
            <person name="Rohde M."/>
            <person name="Galperin M.Y."/>
            <person name="Jogler C."/>
        </authorList>
    </citation>
    <scope>NUCLEOTIDE SEQUENCE [LARGE SCALE GENOMIC DNA]</scope>
    <source>
        <strain evidence="7 8">FF011L</strain>
    </source>
</reference>
<dbReference type="EMBL" id="CP036262">
    <property type="protein sequence ID" value="QDS94589.1"/>
    <property type="molecule type" value="Genomic_DNA"/>
</dbReference>
<dbReference type="Pfam" id="PF00884">
    <property type="entry name" value="Sulfatase"/>
    <property type="match status" value="1"/>
</dbReference>
<keyword evidence="3 7" id="KW-0378">Hydrolase</keyword>
<dbReference type="SUPFAM" id="SSF53649">
    <property type="entry name" value="Alkaline phosphatase-like"/>
    <property type="match status" value="1"/>
</dbReference>
<dbReference type="Gene3D" id="3.40.720.10">
    <property type="entry name" value="Alkaline Phosphatase, subunit A"/>
    <property type="match status" value="1"/>
</dbReference>
<dbReference type="InterPro" id="IPR000917">
    <property type="entry name" value="Sulfatase_N"/>
</dbReference>
<dbReference type="GO" id="GO:0004065">
    <property type="term" value="F:arylsulfatase activity"/>
    <property type="evidence" value="ECO:0007669"/>
    <property type="project" value="UniProtKB-EC"/>
</dbReference>
<feature type="domain" description="Sulfatase N-terminal" evidence="6">
    <location>
        <begin position="71"/>
        <end position="431"/>
    </location>
</feature>
<accession>A0A517MI82</accession>
<dbReference type="EC" id="3.1.6.1" evidence="7"/>
<dbReference type="CDD" id="cd16145">
    <property type="entry name" value="ARS_like"/>
    <property type="match status" value="1"/>
</dbReference>
<protein>
    <submittedName>
        <fullName evidence="7">Arylsulfatase</fullName>
        <ecNumber evidence="7">3.1.6.1</ecNumber>
    </submittedName>
</protein>
<dbReference type="Gene3D" id="3.30.1120.10">
    <property type="match status" value="1"/>
</dbReference>
<dbReference type="PANTHER" id="PTHR42693">
    <property type="entry name" value="ARYLSULFATASE FAMILY MEMBER"/>
    <property type="match status" value="1"/>
</dbReference>
<dbReference type="Proteomes" id="UP000320672">
    <property type="component" value="Chromosome"/>
</dbReference>
<organism evidence="7 8">
    <name type="scientific">Roseimaritima multifibrata</name>
    <dbReference type="NCBI Taxonomy" id="1930274"/>
    <lineage>
        <taxon>Bacteria</taxon>
        <taxon>Pseudomonadati</taxon>
        <taxon>Planctomycetota</taxon>
        <taxon>Planctomycetia</taxon>
        <taxon>Pirellulales</taxon>
        <taxon>Pirellulaceae</taxon>
        <taxon>Roseimaritima</taxon>
    </lineage>
</organism>
<feature type="region of interest" description="Disordered" evidence="5">
    <location>
        <begin position="527"/>
        <end position="549"/>
    </location>
</feature>
<evidence type="ECO:0000256" key="4">
    <source>
        <dbReference type="ARBA" id="ARBA00022837"/>
    </source>
</evidence>
<evidence type="ECO:0000256" key="3">
    <source>
        <dbReference type="ARBA" id="ARBA00022801"/>
    </source>
</evidence>
<dbReference type="InterPro" id="IPR050738">
    <property type="entry name" value="Sulfatase"/>
</dbReference>
<evidence type="ECO:0000256" key="1">
    <source>
        <dbReference type="ARBA" id="ARBA00008779"/>
    </source>
</evidence>
<comment type="similarity">
    <text evidence="1">Belongs to the sulfatase family.</text>
</comment>
<evidence type="ECO:0000313" key="7">
    <source>
        <dbReference type="EMBL" id="QDS94589.1"/>
    </source>
</evidence>
<evidence type="ECO:0000256" key="5">
    <source>
        <dbReference type="SAM" id="MobiDB-lite"/>
    </source>
</evidence>
<evidence type="ECO:0000256" key="2">
    <source>
        <dbReference type="ARBA" id="ARBA00022723"/>
    </source>
</evidence>
<evidence type="ECO:0000259" key="6">
    <source>
        <dbReference type="Pfam" id="PF00884"/>
    </source>
</evidence>
<keyword evidence="4" id="KW-0106">Calcium</keyword>
<proteinExistence type="inferred from homology"/>
<dbReference type="AlphaFoldDB" id="A0A517MI82"/>
<sequence>MLSVGSQRRAAPFQYNRVPTIQNLSGSKSMRHDFNQLEPVRPQTRILQAVVIAIVGVTFLLQSGDADAEQPNIVFILADDLGYGELGCYGQTKIRTPNLDRLASQGMRWMQHYTGAPVCAPARCTLMTGQHLGHAEIRSNRKAVNKRQFPGEWPITDGIVTIAESLKDAGYATGAFGKWGLGNAESSGSPNRQGFDRFYGYLSQRNAHSYYPPYLNSDAEEVTLNDPPVPGHLRKPEGEVKADDYRGQVYAPDRILEEAVEWLDKNKEGPFFLYLPFIEPHVSLQPPQEWIDQYPQEWDEEHGAYRGQNGYLPHPRPRAAYAAMISDLDEHVGTILDRLDQHGLSENTIVIFTSDNGPTHPRNDDRWEVGGAATKFFASSGGLKGFKGSCYEGGLRMPCIVRWPGQVKPGSTSEMVSYMPDWFPTLAKIGGAKLPVNQQLDGIDLTPELKGEGTPQRDEPLVWEFAGYGGIIAIRDGDWKAVRRDVKTKSPKKWELYNLANDRSESTNVATSHPEIIQRLETRYRANRTVEPDFPQPLFDPPSGVSENN</sequence>
<dbReference type="PROSITE" id="PS00523">
    <property type="entry name" value="SULFATASE_1"/>
    <property type="match status" value="1"/>
</dbReference>
<dbReference type="GO" id="GO:0046872">
    <property type="term" value="F:metal ion binding"/>
    <property type="evidence" value="ECO:0007669"/>
    <property type="project" value="UniProtKB-KW"/>
</dbReference>
<keyword evidence="2" id="KW-0479">Metal-binding</keyword>
<name>A0A517MI82_9BACT</name>
<keyword evidence="8" id="KW-1185">Reference proteome</keyword>
<dbReference type="InterPro" id="IPR017850">
    <property type="entry name" value="Alkaline_phosphatase_core_sf"/>
</dbReference>
<dbReference type="InterPro" id="IPR024607">
    <property type="entry name" value="Sulfatase_CS"/>
</dbReference>
<dbReference type="PANTHER" id="PTHR42693:SF53">
    <property type="entry name" value="ENDO-4-O-SULFATASE"/>
    <property type="match status" value="1"/>
</dbReference>